<sequence>MSATTLPMEHTSTLPQELIDYIVDHASDDKETQKRLSLVNHSWSHQTRRNLFQTVSFELGGQSCARLNEVLQANPSLYQHIQTVRIGHDYRNNLGSPSILGVIDPKKLVDVLHISLCGTRSELDWGDLPPNLRSALYDLLAKPDLITLALTNIWDIDVSKFIGQSRCLKKLVLHDVWQTFSPNPSTLSGRPPAARVADEEQCSLRSLSVRDCGDALECLCAATKVPQPVVLKVYALHYDNKMDMALKSLSGNVETYEINCARFTTHSFQTGILDLTRLPKLKNFKISLDADQLTRPSGTIPSELLQQLDRLRGTNCLEGIDLQLNFPCGSSWSLVFFPLMRDCKRHGVSTWKDLDNILSDNDAFPKLKRLKIVLRFEFPAAPSPQMWNDSVRLFKVDTMPKLNDRSMVEVVRVDFRY</sequence>
<accession>A0A8H6I7X2</accession>
<name>A0A8H6I7X2_9AGAR</name>
<evidence type="ECO:0000313" key="1">
    <source>
        <dbReference type="EMBL" id="KAF6759517.1"/>
    </source>
</evidence>
<proteinExistence type="predicted"/>
<dbReference type="OrthoDB" id="2745898at2759"/>
<dbReference type="AlphaFoldDB" id="A0A8H6I7X2"/>
<comment type="caution">
    <text evidence="1">The sequence shown here is derived from an EMBL/GenBank/DDBJ whole genome shotgun (WGS) entry which is preliminary data.</text>
</comment>
<organism evidence="1 2">
    <name type="scientific">Ephemerocybe angulata</name>
    <dbReference type="NCBI Taxonomy" id="980116"/>
    <lineage>
        <taxon>Eukaryota</taxon>
        <taxon>Fungi</taxon>
        <taxon>Dikarya</taxon>
        <taxon>Basidiomycota</taxon>
        <taxon>Agaricomycotina</taxon>
        <taxon>Agaricomycetes</taxon>
        <taxon>Agaricomycetidae</taxon>
        <taxon>Agaricales</taxon>
        <taxon>Agaricineae</taxon>
        <taxon>Psathyrellaceae</taxon>
        <taxon>Ephemerocybe</taxon>
    </lineage>
</organism>
<dbReference type="Proteomes" id="UP000521943">
    <property type="component" value="Unassembled WGS sequence"/>
</dbReference>
<evidence type="ECO:0000313" key="2">
    <source>
        <dbReference type="Proteomes" id="UP000521943"/>
    </source>
</evidence>
<gene>
    <name evidence="1" type="ORF">DFP72DRAFT_1100979</name>
</gene>
<reference evidence="1 2" key="1">
    <citation type="submission" date="2020-07" db="EMBL/GenBank/DDBJ databases">
        <title>Comparative genomics of pyrophilous fungi reveals a link between fire events and developmental genes.</title>
        <authorList>
            <consortium name="DOE Joint Genome Institute"/>
            <person name="Steindorff A.S."/>
            <person name="Carver A."/>
            <person name="Calhoun S."/>
            <person name="Stillman K."/>
            <person name="Liu H."/>
            <person name="Lipzen A."/>
            <person name="Pangilinan J."/>
            <person name="Labutti K."/>
            <person name="Bruns T.D."/>
            <person name="Grigoriev I.V."/>
        </authorList>
    </citation>
    <scope>NUCLEOTIDE SEQUENCE [LARGE SCALE GENOMIC DNA]</scope>
    <source>
        <strain evidence="1 2">CBS 144469</strain>
    </source>
</reference>
<dbReference type="EMBL" id="JACGCI010000015">
    <property type="protein sequence ID" value="KAF6759517.1"/>
    <property type="molecule type" value="Genomic_DNA"/>
</dbReference>
<keyword evidence="2" id="KW-1185">Reference proteome</keyword>
<protein>
    <submittedName>
        <fullName evidence="1">Uncharacterized protein</fullName>
    </submittedName>
</protein>